<dbReference type="PIRSF" id="PIRSF001430">
    <property type="entry name" value="tRNA_psdUrid_synth"/>
    <property type="match status" value="1"/>
</dbReference>
<reference evidence="8" key="2">
    <citation type="journal article" date="2015" name="ISME J.">
        <title>A new class of marine Euryarchaeota group II from the Mediterranean deep chlorophyll maximum.</title>
        <authorList>
            <person name="Martin-Cuadrado A.B."/>
            <person name="Garcia-Heredia I."/>
            <person name="Molto A.G."/>
            <person name="Lopez-Ubeda R."/>
            <person name="Kimes N."/>
            <person name="Lopez-Garcia P."/>
            <person name="Moreira D."/>
            <person name="Rodriguez-Valera F."/>
        </authorList>
    </citation>
    <scope>NUCLEOTIDE SEQUENCE</scope>
</reference>
<comment type="similarity">
    <text evidence="1 6">Belongs to the tRNA pseudouridine synthase TruA family.</text>
</comment>
<dbReference type="EC" id="5.4.99.12" evidence="6"/>
<organism evidence="8">
    <name type="scientific">uncultured Poseidoniia archaeon</name>
    <dbReference type="NCBI Taxonomy" id="1697135"/>
    <lineage>
        <taxon>Archaea</taxon>
        <taxon>Methanobacteriati</taxon>
        <taxon>Thermoplasmatota</taxon>
        <taxon>Candidatus Poseidoniia</taxon>
        <taxon>environmental samples</taxon>
    </lineage>
</organism>
<dbReference type="GO" id="GO:0031119">
    <property type="term" value="P:tRNA pseudouridine synthesis"/>
    <property type="evidence" value="ECO:0007669"/>
    <property type="project" value="TreeGrafter"/>
</dbReference>
<proteinExistence type="inferred from homology"/>
<dbReference type="InterPro" id="IPR020095">
    <property type="entry name" value="PsdUridine_synth_TruA_C"/>
</dbReference>
<dbReference type="AlphaFoldDB" id="A0A1B1TE64"/>
<dbReference type="Gene3D" id="3.30.70.660">
    <property type="entry name" value="Pseudouridine synthase I, catalytic domain, C-terminal subdomain"/>
    <property type="match status" value="1"/>
</dbReference>
<accession>A0A1B1TE64</accession>
<sequence length="287" mass="32693">MVAFGYHGSHFHGSQIQPDVPTVQRAIENALRKVSWWTDGCLEMSSRTDAGVSVRMNLACIDIPITVWEEVEKKTILKVLNNRFPEGLCAWDLVKVDSDVRSRAAINRTYIYRTELIEEWSSGINEDLFINACQLIIGTHNFTNFCKLEEDKNPIRTIDFCKPWFSSDGRIIGFCLSSEAFLWNQVRRLAAAITGVATGRIDFDLFKSALENPDVSVDLGRAASNGLILWSIEHQYSERMGLECEPDTTGFSIPPEKKHRFKRWLSMAKLEMGLLIERDWENSLNIA</sequence>
<dbReference type="SUPFAM" id="SSF55120">
    <property type="entry name" value="Pseudouridine synthase"/>
    <property type="match status" value="1"/>
</dbReference>
<evidence type="ECO:0000313" key="8">
    <source>
        <dbReference type="EMBL" id="ANV80577.1"/>
    </source>
</evidence>
<evidence type="ECO:0000256" key="4">
    <source>
        <dbReference type="PIRSR" id="PIRSR001430-1"/>
    </source>
</evidence>
<reference evidence="8" key="1">
    <citation type="submission" date="2014-11" db="EMBL/GenBank/DDBJ databases">
        <authorList>
            <person name="Zhu J."/>
            <person name="Qi W."/>
            <person name="Song R."/>
        </authorList>
    </citation>
    <scope>NUCLEOTIDE SEQUENCE</scope>
</reference>
<evidence type="ECO:0000256" key="3">
    <source>
        <dbReference type="ARBA" id="ARBA00023235"/>
    </source>
</evidence>
<dbReference type="EMBL" id="KP211894">
    <property type="protein sequence ID" value="ANV80577.1"/>
    <property type="molecule type" value="Genomic_DNA"/>
</dbReference>
<dbReference type="Gene3D" id="3.30.70.580">
    <property type="entry name" value="Pseudouridine synthase I, catalytic domain, N-terminal subdomain"/>
    <property type="match status" value="1"/>
</dbReference>
<dbReference type="PANTHER" id="PTHR11142:SF0">
    <property type="entry name" value="TRNA PSEUDOURIDINE SYNTHASE-LIKE 1"/>
    <property type="match status" value="1"/>
</dbReference>
<dbReference type="GO" id="GO:0003723">
    <property type="term" value="F:RNA binding"/>
    <property type="evidence" value="ECO:0007669"/>
    <property type="project" value="InterPro"/>
</dbReference>
<dbReference type="InterPro" id="IPR001406">
    <property type="entry name" value="PsdUridine_synth_TruA"/>
</dbReference>
<feature type="domain" description="Pseudouridine synthase I TruA alpha/beta" evidence="7">
    <location>
        <begin position="132"/>
        <end position="233"/>
    </location>
</feature>
<feature type="binding site" evidence="5">
    <location>
        <position position="110"/>
    </location>
    <ligand>
        <name>substrate</name>
    </ligand>
</feature>
<dbReference type="InterPro" id="IPR020097">
    <property type="entry name" value="PsdUridine_synth_TruA_a/b_dom"/>
</dbReference>
<evidence type="ECO:0000256" key="1">
    <source>
        <dbReference type="ARBA" id="ARBA00009375"/>
    </source>
</evidence>
<evidence type="ECO:0000259" key="7">
    <source>
        <dbReference type="Pfam" id="PF01416"/>
    </source>
</evidence>
<protein>
    <recommendedName>
        <fullName evidence="6">tRNA pseudouridine synthase</fullName>
        <ecNumber evidence="6">5.4.99.12</ecNumber>
    </recommendedName>
</protein>
<evidence type="ECO:0000256" key="2">
    <source>
        <dbReference type="ARBA" id="ARBA00022694"/>
    </source>
</evidence>
<dbReference type="GO" id="GO:0160147">
    <property type="term" value="F:tRNA pseudouridine(38-40) synthase activity"/>
    <property type="evidence" value="ECO:0007669"/>
    <property type="project" value="UniProtKB-EC"/>
</dbReference>
<evidence type="ECO:0000256" key="6">
    <source>
        <dbReference type="RuleBase" id="RU003792"/>
    </source>
</evidence>
<keyword evidence="2 6" id="KW-0819">tRNA processing</keyword>
<dbReference type="InterPro" id="IPR020103">
    <property type="entry name" value="PsdUridine_synth_cat_dom_sf"/>
</dbReference>
<name>A0A1B1TE64_9ARCH</name>
<comment type="catalytic activity">
    <reaction evidence="6">
        <text>uridine(38/39/40) in tRNA = pseudouridine(38/39/40) in tRNA</text>
        <dbReference type="Rhea" id="RHEA:22376"/>
        <dbReference type="Rhea" id="RHEA-COMP:10085"/>
        <dbReference type="Rhea" id="RHEA-COMP:10087"/>
        <dbReference type="ChEBI" id="CHEBI:65314"/>
        <dbReference type="ChEBI" id="CHEBI:65315"/>
        <dbReference type="EC" id="5.4.99.12"/>
    </reaction>
</comment>
<keyword evidence="3 6" id="KW-0413">Isomerase</keyword>
<evidence type="ECO:0000256" key="5">
    <source>
        <dbReference type="PIRSR" id="PIRSR001430-2"/>
    </source>
</evidence>
<dbReference type="Pfam" id="PF01416">
    <property type="entry name" value="PseudoU_synth_1"/>
    <property type="match status" value="1"/>
</dbReference>
<dbReference type="PANTHER" id="PTHR11142">
    <property type="entry name" value="PSEUDOURIDYLATE SYNTHASE"/>
    <property type="match status" value="1"/>
</dbReference>
<feature type="active site" description="Nucleophile" evidence="4">
    <location>
        <position position="49"/>
    </location>
</feature>
<dbReference type="InterPro" id="IPR020094">
    <property type="entry name" value="TruA/RsuA/RluB/E/F_N"/>
</dbReference>